<dbReference type="NCBIfam" id="TIGR01135">
    <property type="entry name" value="glmS"/>
    <property type="match status" value="1"/>
</dbReference>
<dbReference type="PROSITE" id="PS51278">
    <property type="entry name" value="GATASE_TYPE_2"/>
    <property type="match status" value="1"/>
</dbReference>
<dbReference type="GO" id="GO:0006487">
    <property type="term" value="P:protein N-linked glycosylation"/>
    <property type="evidence" value="ECO:0007669"/>
    <property type="project" value="TreeGrafter"/>
</dbReference>
<organism evidence="13 14">
    <name type="scientific">Thermoanaerobaculum aquaticum</name>
    <dbReference type="NCBI Taxonomy" id="1312852"/>
    <lineage>
        <taxon>Bacteria</taxon>
        <taxon>Pseudomonadati</taxon>
        <taxon>Acidobacteriota</taxon>
        <taxon>Thermoanaerobaculia</taxon>
        <taxon>Thermoanaerobaculales</taxon>
        <taxon>Thermoanaerobaculaceae</taxon>
        <taxon>Thermoanaerobaculum</taxon>
    </lineage>
</organism>
<comment type="caution">
    <text evidence="13">The sequence shown here is derived from an EMBL/GenBank/DDBJ whole genome shotgun (WGS) entry which is preliminary data.</text>
</comment>
<keyword evidence="8" id="KW-0677">Repeat</keyword>
<dbReference type="RefSeq" id="WP_038046378.1">
    <property type="nucleotide sequence ID" value="NZ_JMFG01000002.1"/>
</dbReference>
<evidence type="ECO:0000256" key="9">
    <source>
        <dbReference type="ARBA" id="ARBA00022962"/>
    </source>
</evidence>
<dbReference type="SUPFAM" id="SSF56235">
    <property type="entry name" value="N-terminal nucleophile aminohydrolases (Ntn hydrolases)"/>
    <property type="match status" value="1"/>
</dbReference>
<evidence type="ECO:0000313" key="14">
    <source>
        <dbReference type="Proteomes" id="UP000027284"/>
    </source>
</evidence>
<keyword evidence="7 10" id="KW-0808">Transferase</keyword>
<feature type="domain" description="Glutamine amidotransferase type-2" evidence="11">
    <location>
        <begin position="2"/>
        <end position="216"/>
    </location>
</feature>
<evidence type="ECO:0000259" key="12">
    <source>
        <dbReference type="PROSITE" id="PS51464"/>
    </source>
</evidence>
<evidence type="ECO:0000259" key="11">
    <source>
        <dbReference type="PROSITE" id="PS51278"/>
    </source>
</evidence>
<dbReference type="InterPro" id="IPR005855">
    <property type="entry name" value="GFAT"/>
</dbReference>
<dbReference type="InterPro" id="IPR046348">
    <property type="entry name" value="SIS_dom_sf"/>
</dbReference>
<dbReference type="GO" id="GO:0046349">
    <property type="term" value="P:amino sugar biosynthetic process"/>
    <property type="evidence" value="ECO:0007669"/>
    <property type="project" value="UniProtKB-ARBA"/>
</dbReference>
<evidence type="ECO:0000256" key="4">
    <source>
        <dbReference type="ARBA" id="ARBA00016090"/>
    </source>
</evidence>
<dbReference type="GO" id="GO:0006047">
    <property type="term" value="P:UDP-N-acetylglucosamine metabolic process"/>
    <property type="evidence" value="ECO:0007669"/>
    <property type="project" value="TreeGrafter"/>
</dbReference>
<dbReference type="GO" id="GO:0006002">
    <property type="term" value="P:fructose 6-phosphate metabolic process"/>
    <property type="evidence" value="ECO:0007669"/>
    <property type="project" value="TreeGrafter"/>
</dbReference>
<dbReference type="InterPro" id="IPR035490">
    <property type="entry name" value="GlmS/FrlB_SIS"/>
</dbReference>
<keyword evidence="9" id="KW-0315">Glutamine amidotransferase</keyword>
<dbReference type="FunFam" id="3.60.20.10:FF:000006">
    <property type="entry name" value="Glutamine--fructose-6-phosphate aminotransferase [isomerizing]"/>
    <property type="match status" value="1"/>
</dbReference>
<dbReference type="Proteomes" id="UP000027284">
    <property type="component" value="Unassembled WGS sequence"/>
</dbReference>
<proteinExistence type="inferred from homology"/>
<dbReference type="OrthoDB" id="106547at2"/>
<evidence type="ECO:0000256" key="10">
    <source>
        <dbReference type="HAMAP-Rule" id="MF_00164"/>
    </source>
</evidence>
<evidence type="ECO:0000313" key="13">
    <source>
        <dbReference type="EMBL" id="KDA54986.1"/>
    </source>
</evidence>
<dbReference type="InterPro" id="IPR035466">
    <property type="entry name" value="GlmS/AgaS_SIS"/>
</dbReference>
<dbReference type="Pfam" id="PF13522">
    <property type="entry name" value="GATase_6"/>
    <property type="match status" value="1"/>
</dbReference>
<dbReference type="CDD" id="cd05009">
    <property type="entry name" value="SIS_GlmS_GlmD_2"/>
    <property type="match status" value="1"/>
</dbReference>
<evidence type="ECO:0000256" key="6">
    <source>
        <dbReference type="ARBA" id="ARBA00022576"/>
    </source>
</evidence>
<dbReference type="PANTHER" id="PTHR10937:SF0">
    <property type="entry name" value="GLUTAMINE--FRUCTOSE-6-PHOSPHATE TRANSAMINASE (ISOMERIZING)"/>
    <property type="match status" value="1"/>
</dbReference>
<evidence type="ECO:0000256" key="1">
    <source>
        <dbReference type="ARBA" id="ARBA00001031"/>
    </source>
</evidence>
<comment type="subcellular location">
    <subcellularLocation>
        <location evidence="2 10">Cytoplasm</location>
    </subcellularLocation>
</comment>
<comment type="function">
    <text evidence="10">Catalyzes the first step in hexosamine metabolism, converting fructose-6P into glucosamine-6P using glutamine as a nitrogen source.</text>
</comment>
<evidence type="ECO:0000256" key="5">
    <source>
        <dbReference type="ARBA" id="ARBA00022490"/>
    </source>
</evidence>
<dbReference type="GO" id="GO:0097367">
    <property type="term" value="F:carbohydrate derivative binding"/>
    <property type="evidence" value="ECO:0007669"/>
    <property type="project" value="InterPro"/>
</dbReference>
<dbReference type="Gene3D" id="3.40.50.10490">
    <property type="entry name" value="Glucose-6-phosphate isomerase like protein, domain 1"/>
    <property type="match status" value="2"/>
</dbReference>
<dbReference type="InterPro" id="IPR001347">
    <property type="entry name" value="SIS_dom"/>
</dbReference>
<dbReference type="NCBIfam" id="NF001484">
    <property type="entry name" value="PRK00331.1"/>
    <property type="match status" value="1"/>
</dbReference>
<dbReference type="Pfam" id="PF01380">
    <property type="entry name" value="SIS"/>
    <property type="match status" value="2"/>
</dbReference>
<evidence type="ECO:0000256" key="7">
    <source>
        <dbReference type="ARBA" id="ARBA00022679"/>
    </source>
</evidence>
<feature type="active site" description="For Fru-6P isomerization activity" evidence="10">
    <location>
        <position position="597"/>
    </location>
</feature>
<dbReference type="AlphaFoldDB" id="A0A062Y3K0"/>
<dbReference type="Gene3D" id="3.60.20.10">
    <property type="entry name" value="Glutamine Phosphoribosylpyrophosphate, subunit 1, domain 1"/>
    <property type="match status" value="1"/>
</dbReference>
<dbReference type="PROSITE" id="PS51464">
    <property type="entry name" value="SIS"/>
    <property type="match status" value="2"/>
</dbReference>
<dbReference type="CDD" id="cd00714">
    <property type="entry name" value="GFAT"/>
    <property type="match status" value="1"/>
</dbReference>
<sequence length="602" mass="65571">MCGIVGYVGFRQAVPLVLEALRRLEYRGYDSAGIAVHTDSGLAVLRAEGKLVNLLEKAYAAPVSGQVAIGHTRWATHGPPVERNAHPHTDDQKLCAVVHNGIIENYVELKEELKREGAQFSSDTDSEVIAHLLARERGSLLERALSVRRRLSGQFAVVAMDRRENGVLVAFRQGPPLVVGFGEGETLVASDPAAVVSLTRRCLHLEDGDVALLSPQGVQIFDATDRPVSRPEVVLDWDPGQVERGGYKHFMLKEIHEQPGACAQTLQVLVGERGFDLTPWGLPPELLRSLSSVHLVACGTSWHAALVGKFYLETLAGVPCRVDYASEFRYREPLVPPSSLVVGITQSGETADTLAAMRLAKDKQALVGSICNVRGAMAERLSEVKLPTSAGPEIGVASTKAFTSQLVALLVLALAWRRARGEADEALERRLFHLPYDLQQALHTDSSVEGVAGELQHARNALYLGRGVLYPIALEGALKLKEISYVHAEGYPAGEMKHGPIALLDEDFPVIGLCPAFELTEKTLSNLEEVRARKAPVYVVGDGEHPRLREIAQRLVPLPRLPWPLLPIVAVVPLQLLAYRVAVLRGCDVDQPRNLAKSVTVE</sequence>
<dbReference type="SUPFAM" id="SSF53697">
    <property type="entry name" value="SIS domain"/>
    <property type="match status" value="1"/>
</dbReference>
<feature type="initiator methionine" description="Removed" evidence="10">
    <location>
        <position position="1"/>
    </location>
</feature>
<reference evidence="13 14" key="1">
    <citation type="submission" date="2014-04" db="EMBL/GenBank/DDBJ databases">
        <title>The Genome Sequence of Thermoanaerobaculum aquaticum MP-01, The First Cultivated Group 23 Acidobacterium.</title>
        <authorList>
            <person name="Stamps B.W."/>
            <person name="Losey N.A."/>
            <person name="Lawson P.A."/>
            <person name="Stevenson B.S."/>
        </authorList>
    </citation>
    <scope>NUCLEOTIDE SEQUENCE [LARGE SCALE GENOMIC DNA]</scope>
    <source>
        <strain evidence="13 14">MP-01</strain>
    </source>
</reference>
<gene>
    <name evidence="10" type="primary">glmS</name>
    <name evidence="13" type="ORF">EG19_04095</name>
</gene>
<name>A0A062Y3K0_9BACT</name>
<keyword evidence="5 10" id="KW-0963">Cytoplasm</keyword>
<evidence type="ECO:0000256" key="3">
    <source>
        <dbReference type="ARBA" id="ARBA00012916"/>
    </source>
</evidence>
<dbReference type="GO" id="GO:0005829">
    <property type="term" value="C:cytosol"/>
    <property type="evidence" value="ECO:0007669"/>
    <property type="project" value="TreeGrafter"/>
</dbReference>
<dbReference type="InterPro" id="IPR047084">
    <property type="entry name" value="GFAT_N"/>
</dbReference>
<evidence type="ECO:0000256" key="2">
    <source>
        <dbReference type="ARBA" id="ARBA00004496"/>
    </source>
</evidence>
<accession>A0A062Y3K0</accession>
<dbReference type="PANTHER" id="PTHR10937">
    <property type="entry name" value="GLUCOSAMINE--FRUCTOSE-6-PHOSPHATE AMINOTRANSFERASE, ISOMERIZING"/>
    <property type="match status" value="1"/>
</dbReference>
<evidence type="ECO:0000256" key="8">
    <source>
        <dbReference type="ARBA" id="ARBA00022737"/>
    </source>
</evidence>
<keyword evidence="14" id="KW-1185">Reference proteome</keyword>
<dbReference type="InterPro" id="IPR017932">
    <property type="entry name" value="GATase_2_dom"/>
</dbReference>
<dbReference type="InterPro" id="IPR029055">
    <property type="entry name" value="Ntn_hydrolases_N"/>
</dbReference>
<dbReference type="EMBL" id="JMFG01000002">
    <property type="protein sequence ID" value="KDA54986.1"/>
    <property type="molecule type" value="Genomic_DNA"/>
</dbReference>
<dbReference type="CDD" id="cd05008">
    <property type="entry name" value="SIS_GlmS_GlmD_1"/>
    <property type="match status" value="1"/>
</dbReference>
<comment type="catalytic activity">
    <reaction evidence="1 10">
        <text>D-fructose 6-phosphate + L-glutamine = D-glucosamine 6-phosphate + L-glutamate</text>
        <dbReference type="Rhea" id="RHEA:13237"/>
        <dbReference type="ChEBI" id="CHEBI:29985"/>
        <dbReference type="ChEBI" id="CHEBI:58359"/>
        <dbReference type="ChEBI" id="CHEBI:58725"/>
        <dbReference type="ChEBI" id="CHEBI:61527"/>
        <dbReference type="EC" id="2.6.1.16"/>
    </reaction>
</comment>
<protein>
    <recommendedName>
        <fullName evidence="4 10">Glutamine--fructose-6-phosphate aminotransferase [isomerizing]</fullName>
        <ecNumber evidence="3 10">2.6.1.16</ecNumber>
    </recommendedName>
    <alternativeName>
        <fullName evidence="10">D-fructose-6-phosphate amidotransferase</fullName>
    </alternativeName>
    <alternativeName>
        <fullName evidence="10">GFAT</fullName>
    </alternativeName>
    <alternativeName>
        <fullName evidence="10">Glucosamine-6-phosphate synthase</fullName>
    </alternativeName>
    <alternativeName>
        <fullName evidence="10">Hexosephosphate aminotransferase</fullName>
    </alternativeName>
    <alternativeName>
        <fullName evidence="10">L-glutamine--D-fructose-6-phosphate amidotransferase</fullName>
    </alternativeName>
</protein>
<dbReference type="HAMAP" id="MF_00164">
    <property type="entry name" value="GlmS"/>
    <property type="match status" value="1"/>
</dbReference>
<feature type="domain" description="SIS" evidence="12">
    <location>
        <begin position="451"/>
        <end position="592"/>
    </location>
</feature>
<dbReference type="FunFam" id="3.40.50.10490:FF:000002">
    <property type="entry name" value="Glutamine--fructose-6-phosphate aminotransferase [isomerizing]"/>
    <property type="match status" value="1"/>
</dbReference>
<dbReference type="EC" id="2.6.1.16" evidence="3 10"/>
<dbReference type="GO" id="GO:0005975">
    <property type="term" value="P:carbohydrate metabolic process"/>
    <property type="evidence" value="ECO:0007669"/>
    <property type="project" value="UniProtKB-UniRule"/>
</dbReference>
<comment type="subunit">
    <text evidence="10">Homodimer.</text>
</comment>
<dbReference type="GO" id="GO:0004360">
    <property type="term" value="F:glutamine-fructose-6-phosphate transaminase (isomerizing) activity"/>
    <property type="evidence" value="ECO:0007669"/>
    <property type="project" value="UniProtKB-UniRule"/>
</dbReference>
<dbReference type="FunFam" id="3.40.50.10490:FF:000001">
    <property type="entry name" value="Glutamine--fructose-6-phosphate aminotransferase [isomerizing]"/>
    <property type="match status" value="1"/>
</dbReference>
<feature type="domain" description="SIS" evidence="12">
    <location>
        <begin position="282"/>
        <end position="422"/>
    </location>
</feature>
<keyword evidence="6 10" id="KW-0032">Aminotransferase</keyword>
<dbReference type="STRING" id="1312852.EG19_04095"/>
<feature type="active site" description="Nucleophile; for GATase activity" evidence="10">
    <location>
        <position position="2"/>
    </location>
</feature>